<sequence>MLTSYIKITVRNLWRNKLYSALNIGGLALGMAISMLMLLYVVHEYNYDRFHPKAQQTVRMTIEQERDGMHLNSVAVSFRVSDRIKRQVPHVEQMTRLISSDWQGKDIVRYQDQQFFVKDILYADSSFFDFFAFPMKQGNGRLALSRPGSVILTESLARKFFGQADALGKTVLFNNKHRLTVAGIMQDLPSNTAFTFPMLIATSSFKQLAPAWRWETAPEGETYFRLSPTITSQQFASFLNKHIKLSDEPKTKTTALIDPLTSMHIGGNVTNSTVGSYVQTFLWIGISVLLLALINYMNLTTARATVRAKEVSMRKVLGGDQRALVSQFFVESAFVSTLSFCLGVGLMLLIKDPFLSLIDAKIDQSFLISSFSLLTLTGILLTSILVSGSYPAFVLSRFSPINILKGQLSLPGNLSVRQVLVVFQFVVSITLIFCTVVAQRQLRHMQTKDLGLNVDQVMGISLSGSLGKQYNSFRQDILAQSGVERIATSAMAFYNGGFNVWAVKTAKMQKPITLTGLSVDSAFVPTLRLRWKNPPQDATAGQVFINEMAAKELGIAKNPLGQILSFGGMEQEVRGVVEDFHTSSVKDPIQPTLLLVSPDTSRTFADYNGTLYVRFRKGADLQQQVKAIGQVVQKHAPNSPFDYYFLDDAFNRLFQTEQRLANVLNVFTAAGILIACLGLFGLVAFAAERRTKEIGIRKVLGASVSSLVGLLSQDFLKLVALAILIACPIAWYTMNEWLQAYAYRITIDWWLFVLVGALALGIAFLTVSYQSIRAALVNPVKSLRSE</sequence>
<dbReference type="GO" id="GO:0022857">
    <property type="term" value="F:transmembrane transporter activity"/>
    <property type="evidence" value="ECO:0007669"/>
    <property type="project" value="TreeGrafter"/>
</dbReference>
<feature type="transmembrane region" description="Helical" evidence="6">
    <location>
        <begin position="21"/>
        <end position="42"/>
    </location>
</feature>
<dbReference type="PANTHER" id="PTHR30572">
    <property type="entry name" value="MEMBRANE COMPONENT OF TRANSPORTER-RELATED"/>
    <property type="match status" value="1"/>
</dbReference>
<feature type="domain" description="MacB-like periplasmic core" evidence="8">
    <location>
        <begin position="20"/>
        <end position="236"/>
    </location>
</feature>
<feature type="transmembrane region" description="Helical" evidence="6">
    <location>
        <begin position="663"/>
        <end position="687"/>
    </location>
</feature>
<dbReference type="EMBL" id="PVTE01000006">
    <property type="protein sequence ID" value="PRY41063.1"/>
    <property type="molecule type" value="Genomic_DNA"/>
</dbReference>
<feature type="domain" description="MacB-like periplasmic core" evidence="8">
    <location>
        <begin position="427"/>
        <end position="629"/>
    </location>
</feature>
<evidence type="ECO:0000259" key="8">
    <source>
        <dbReference type="Pfam" id="PF12704"/>
    </source>
</evidence>
<dbReference type="OrthoDB" id="5933722at2"/>
<evidence type="ECO:0000313" key="9">
    <source>
        <dbReference type="EMBL" id="PRY41063.1"/>
    </source>
</evidence>
<evidence type="ECO:0000256" key="5">
    <source>
        <dbReference type="ARBA" id="ARBA00023136"/>
    </source>
</evidence>
<keyword evidence="10" id="KW-1185">Reference proteome</keyword>
<evidence type="ECO:0000256" key="2">
    <source>
        <dbReference type="ARBA" id="ARBA00022475"/>
    </source>
</evidence>
<evidence type="ECO:0000256" key="6">
    <source>
        <dbReference type="SAM" id="Phobius"/>
    </source>
</evidence>
<dbReference type="RefSeq" id="WP_106137482.1">
    <property type="nucleotide sequence ID" value="NZ_PVTE01000006.1"/>
</dbReference>
<protein>
    <submittedName>
        <fullName evidence="9">Putative ABC transport system permease protein</fullName>
    </submittedName>
</protein>
<feature type="transmembrane region" description="Helical" evidence="6">
    <location>
        <begin position="715"/>
        <end position="734"/>
    </location>
</feature>
<evidence type="ECO:0000313" key="10">
    <source>
        <dbReference type="Proteomes" id="UP000238375"/>
    </source>
</evidence>
<feature type="transmembrane region" description="Helical" evidence="6">
    <location>
        <begin position="749"/>
        <end position="769"/>
    </location>
</feature>
<feature type="transmembrane region" description="Helical" evidence="6">
    <location>
        <begin position="281"/>
        <end position="302"/>
    </location>
</feature>
<dbReference type="GO" id="GO:0005886">
    <property type="term" value="C:plasma membrane"/>
    <property type="evidence" value="ECO:0007669"/>
    <property type="project" value="UniProtKB-SubCell"/>
</dbReference>
<evidence type="ECO:0000259" key="7">
    <source>
        <dbReference type="Pfam" id="PF02687"/>
    </source>
</evidence>
<reference evidence="9 10" key="1">
    <citation type="submission" date="2018-03" db="EMBL/GenBank/DDBJ databases">
        <title>Genomic Encyclopedia of Archaeal and Bacterial Type Strains, Phase II (KMG-II): from individual species to whole genera.</title>
        <authorList>
            <person name="Goeker M."/>
        </authorList>
    </citation>
    <scope>NUCLEOTIDE SEQUENCE [LARGE SCALE GENOMIC DNA]</scope>
    <source>
        <strain evidence="9 10">DSM 28354</strain>
    </source>
</reference>
<name>A0A2T0T5Z2_9BACT</name>
<dbReference type="InterPro" id="IPR025857">
    <property type="entry name" value="MacB_PCD"/>
</dbReference>
<dbReference type="PANTHER" id="PTHR30572:SF18">
    <property type="entry name" value="ABC-TYPE MACROLIDE FAMILY EXPORT SYSTEM PERMEASE COMPONENT 2"/>
    <property type="match status" value="1"/>
</dbReference>
<organism evidence="9 10">
    <name type="scientific">Spirosoma oryzae</name>
    <dbReference type="NCBI Taxonomy" id="1469603"/>
    <lineage>
        <taxon>Bacteria</taxon>
        <taxon>Pseudomonadati</taxon>
        <taxon>Bacteroidota</taxon>
        <taxon>Cytophagia</taxon>
        <taxon>Cytophagales</taxon>
        <taxon>Cytophagaceae</taxon>
        <taxon>Spirosoma</taxon>
    </lineage>
</organism>
<feature type="domain" description="ABC3 transporter permease C-terminal" evidence="7">
    <location>
        <begin position="284"/>
        <end position="400"/>
    </location>
</feature>
<keyword evidence="4 6" id="KW-1133">Transmembrane helix</keyword>
<dbReference type="AlphaFoldDB" id="A0A2T0T5Z2"/>
<feature type="transmembrane region" description="Helical" evidence="6">
    <location>
        <begin position="416"/>
        <end position="438"/>
    </location>
</feature>
<keyword evidence="5 6" id="KW-0472">Membrane</keyword>
<feature type="domain" description="ABC3 transporter permease C-terminal" evidence="7">
    <location>
        <begin position="666"/>
        <end position="775"/>
    </location>
</feature>
<proteinExistence type="predicted"/>
<comment type="caution">
    <text evidence="9">The sequence shown here is derived from an EMBL/GenBank/DDBJ whole genome shotgun (WGS) entry which is preliminary data.</text>
</comment>
<evidence type="ECO:0000256" key="3">
    <source>
        <dbReference type="ARBA" id="ARBA00022692"/>
    </source>
</evidence>
<keyword evidence="2" id="KW-1003">Cell membrane</keyword>
<dbReference type="Pfam" id="PF02687">
    <property type="entry name" value="FtsX"/>
    <property type="match status" value="2"/>
</dbReference>
<evidence type="ECO:0000256" key="1">
    <source>
        <dbReference type="ARBA" id="ARBA00004651"/>
    </source>
</evidence>
<dbReference type="InterPro" id="IPR003838">
    <property type="entry name" value="ABC3_permease_C"/>
</dbReference>
<evidence type="ECO:0000256" key="4">
    <source>
        <dbReference type="ARBA" id="ARBA00022989"/>
    </source>
</evidence>
<feature type="transmembrane region" description="Helical" evidence="6">
    <location>
        <begin position="370"/>
        <end position="395"/>
    </location>
</feature>
<keyword evidence="3 6" id="KW-0812">Transmembrane</keyword>
<dbReference type="Pfam" id="PF12704">
    <property type="entry name" value="MacB_PCD"/>
    <property type="match status" value="2"/>
</dbReference>
<accession>A0A2T0T5Z2</accession>
<gene>
    <name evidence="9" type="ORF">CLV58_106250</name>
</gene>
<comment type="subcellular location">
    <subcellularLocation>
        <location evidence="1">Cell membrane</location>
        <topology evidence="1">Multi-pass membrane protein</topology>
    </subcellularLocation>
</comment>
<feature type="transmembrane region" description="Helical" evidence="6">
    <location>
        <begin position="323"/>
        <end position="350"/>
    </location>
</feature>
<dbReference type="InterPro" id="IPR050250">
    <property type="entry name" value="Macrolide_Exporter_MacB"/>
</dbReference>
<dbReference type="Proteomes" id="UP000238375">
    <property type="component" value="Unassembled WGS sequence"/>
</dbReference>